<dbReference type="Pfam" id="PF14226">
    <property type="entry name" value="DIOX_N"/>
    <property type="match status" value="1"/>
</dbReference>
<dbReference type="SUPFAM" id="SSF51197">
    <property type="entry name" value="Clavaminate synthase-like"/>
    <property type="match status" value="1"/>
</dbReference>
<keyword evidence="2 5" id="KW-0479">Metal-binding</keyword>
<comment type="similarity">
    <text evidence="1 5">Belongs to the iron/ascorbate-dependent oxidoreductase family.</text>
</comment>
<dbReference type="ExpressionAtlas" id="A0A3L6DFN7">
    <property type="expression patterns" value="baseline and differential"/>
</dbReference>
<evidence type="ECO:0000256" key="4">
    <source>
        <dbReference type="ARBA" id="ARBA00023004"/>
    </source>
</evidence>
<dbReference type="EMBL" id="NCVQ01000010">
    <property type="protein sequence ID" value="PWZ07415.1"/>
    <property type="molecule type" value="Genomic_DNA"/>
</dbReference>
<name>A0A3L6DFN7_MAIZE</name>
<gene>
    <name evidence="7" type="primary">ANS_3</name>
    <name evidence="7" type="ORF">Zm00014a_029199</name>
</gene>
<reference evidence="7" key="1">
    <citation type="journal article" date="2018" name="Nat. Genet.">
        <title>Extensive intraspecific gene order and gene structural variations between Mo17 and other maize genomes.</title>
        <authorList>
            <person name="Sun S."/>
            <person name="Zhou Y."/>
            <person name="Chen J."/>
            <person name="Shi J."/>
            <person name="Zhao H."/>
            <person name="Zhao H."/>
            <person name="Song W."/>
            <person name="Zhang M."/>
            <person name="Cui Y."/>
            <person name="Dong X."/>
            <person name="Liu H."/>
            <person name="Ma X."/>
            <person name="Jiao Y."/>
            <person name="Wang B."/>
            <person name="Wei X."/>
            <person name="Stein J.C."/>
            <person name="Glaubitz J.C."/>
            <person name="Lu F."/>
            <person name="Yu G."/>
            <person name="Liang C."/>
            <person name="Fengler K."/>
            <person name="Li B."/>
            <person name="Rafalski A."/>
            <person name="Schnable P.S."/>
            <person name="Ware D.H."/>
            <person name="Buckler E.S."/>
            <person name="Lai J."/>
        </authorList>
    </citation>
    <scope>NUCLEOTIDE SEQUENCE [LARGE SCALE GENOMIC DNA]</scope>
    <source>
        <tissue evidence="7">Seedling</tissue>
    </source>
</reference>
<dbReference type="Gene3D" id="2.60.120.330">
    <property type="entry name" value="B-lactam Antibiotic, Isopenicillin N Synthase, Chain"/>
    <property type="match status" value="1"/>
</dbReference>
<dbReference type="InterPro" id="IPR005123">
    <property type="entry name" value="Oxoglu/Fe-dep_dioxygenase_dom"/>
</dbReference>
<evidence type="ECO:0000256" key="2">
    <source>
        <dbReference type="ARBA" id="ARBA00022723"/>
    </source>
</evidence>
<dbReference type="FunFam" id="2.60.120.330:FF:000018">
    <property type="entry name" value="2-oxoglutarate (2OG) and Fe(II)-dependent oxygenase superfamily protein"/>
    <property type="match status" value="1"/>
</dbReference>
<dbReference type="InterPro" id="IPR044861">
    <property type="entry name" value="IPNS-like_FE2OG_OXY"/>
</dbReference>
<dbReference type="InterPro" id="IPR026992">
    <property type="entry name" value="DIOX_N"/>
</dbReference>
<dbReference type="AlphaFoldDB" id="A0A3L6DFN7"/>
<dbReference type="Pfam" id="PF03171">
    <property type="entry name" value="2OG-FeII_Oxy"/>
    <property type="match status" value="1"/>
</dbReference>
<dbReference type="GO" id="GO:0046872">
    <property type="term" value="F:metal ion binding"/>
    <property type="evidence" value="ECO:0007669"/>
    <property type="project" value="UniProtKB-KW"/>
</dbReference>
<keyword evidence="3 5" id="KW-0560">Oxidoreductase</keyword>
<organism evidence="7">
    <name type="scientific">Zea mays</name>
    <name type="common">Maize</name>
    <dbReference type="NCBI Taxonomy" id="4577"/>
    <lineage>
        <taxon>Eukaryota</taxon>
        <taxon>Viridiplantae</taxon>
        <taxon>Streptophyta</taxon>
        <taxon>Embryophyta</taxon>
        <taxon>Tracheophyta</taxon>
        <taxon>Spermatophyta</taxon>
        <taxon>Magnoliopsida</taxon>
        <taxon>Liliopsida</taxon>
        <taxon>Poales</taxon>
        <taxon>Poaceae</taxon>
        <taxon>PACMAD clade</taxon>
        <taxon>Panicoideae</taxon>
        <taxon>Andropogonodae</taxon>
        <taxon>Andropogoneae</taxon>
        <taxon>Tripsacinae</taxon>
        <taxon>Zea</taxon>
    </lineage>
</organism>
<dbReference type="GO" id="GO:0051213">
    <property type="term" value="F:dioxygenase activity"/>
    <property type="evidence" value="ECO:0007669"/>
    <property type="project" value="UniProtKB-KW"/>
</dbReference>
<accession>A0A3L6DFN7</accession>
<evidence type="ECO:0000313" key="7">
    <source>
        <dbReference type="EMBL" id="PWZ07415.1"/>
    </source>
</evidence>
<dbReference type="PROSITE" id="PS51471">
    <property type="entry name" value="FE2OG_OXY"/>
    <property type="match status" value="1"/>
</dbReference>
<sequence>MAVESWTVPTPVKDLAALVDEPPSRFVQREEHRPGSLMLAADMPDPLPIVDLNKLSTADEAAKLRSALQTWGLFLATNHGIDASLMEDLMEASREFFHQPLQERQKYSNLREGTRFQLEGYGSDPVVAQDHILDWNDRLQLKVEPEDERSLAQWPEHPESFRDLLHEYASKTKIMRDRILRAMAKILELDEEDFIKQLGASPQAYARFNYYPPCPRPELVLGIKAHSDGPVLTVLLVDREVGGLQVQRENTWFNVPSVPHTLVINLGDSLEIMSNGIFKSPVHRVVTNAEKERISLAMLYAVERDNVLQPAAGLLDEKRPARYRRITEADFLEGVKEHFSKGIRMIETLKI</sequence>
<protein>
    <submittedName>
        <fullName evidence="7">Putative 2-oxoglutarate-dependent dioxygenase ANS</fullName>
    </submittedName>
</protein>
<keyword evidence="4 5" id="KW-0408">Iron</keyword>
<dbReference type="InterPro" id="IPR027443">
    <property type="entry name" value="IPNS-like_sf"/>
</dbReference>
<proteinExistence type="inferred from homology"/>
<evidence type="ECO:0000259" key="6">
    <source>
        <dbReference type="PROSITE" id="PS51471"/>
    </source>
</evidence>
<keyword evidence="7" id="KW-0223">Dioxygenase</keyword>
<evidence type="ECO:0000256" key="5">
    <source>
        <dbReference type="RuleBase" id="RU003682"/>
    </source>
</evidence>
<dbReference type="InterPro" id="IPR050295">
    <property type="entry name" value="Plant_2OG-oxidoreductases"/>
</dbReference>
<evidence type="ECO:0000256" key="1">
    <source>
        <dbReference type="ARBA" id="ARBA00008056"/>
    </source>
</evidence>
<feature type="domain" description="Fe2OG dioxygenase" evidence="6">
    <location>
        <begin position="202"/>
        <end position="302"/>
    </location>
</feature>
<dbReference type="Proteomes" id="UP000251960">
    <property type="component" value="Chromosome 9"/>
</dbReference>
<dbReference type="PANTHER" id="PTHR47991">
    <property type="entry name" value="OXOGLUTARATE/IRON-DEPENDENT DIOXYGENASE"/>
    <property type="match status" value="1"/>
</dbReference>
<comment type="caution">
    <text evidence="7">The sequence shown here is derived from an EMBL/GenBank/DDBJ whole genome shotgun (WGS) entry which is preliminary data.</text>
</comment>
<evidence type="ECO:0000256" key="3">
    <source>
        <dbReference type="ARBA" id="ARBA00023002"/>
    </source>
</evidence>